<sequence length="415" mass="48172">MITAPQRLRALRTRVLMRFRPPTRWRFVRDLLLLVVLFICLFCYVSYIGSFMQSTVPTDGSRSNSIGSSALKRSILSQLTSQDKGVSLNGIPSPPNLPNLQATSFDYRLERLLEEIENQSLRALRQQRKSAIIRGQKNVVTRDLPLYQRALERHGFQVHGPPWYRKHRLADKNSTVYFVMDKPEKYQMSPEESEPHDWLMLLCMAFSDGDTASCFDWRELSSLRPFTWVNRIPGIRNVLWQKDSLCTTTNAAKKIPYSGSDLAPVPILAIRLQELRIRRRHIGHSSRPPDYCAHALTSRTVHDGGTLRRYRFRTWQTIQVRPLLSTAWCGRDVEQQSARIDRGGERSAERPGVHQGRGALHQQRQGGRRRRHGRPAPLAQLRRQTARQGHRARRRRTQHGHPGKREIFNRNLMNW</sequence>
<evidence type="ECO:0000313" key="3">
    <source>
        <dbReference type="Proteomes" id="UP000887013"/>
    </source>
</evidence>
<reference evidence="2" key="1">
    <citation type="submission" date="2020-08" db="EMBL/GenBank/DDBJ databases">
        <title>Multicomponent nature underlies the extraordinary mechanical properties of spider dragline silk.</title>
        <authorList>
            <person name="Kono N."/>
            <person name="Nakamura H."/>
            <person name="Mori M."/>
            <person name="Yoshida Y."/>
            <person name="Ohtoshi R."/>
            <person name="Malay A.D."/>
            <person name="Moran D.A.P."/>
            <person name="Tomita M."/>
            <person name="Numata K."/>
            <person name="Arakawa K."/>
        </authorList>
    </citation>
    <scope>NUCLEOTIDE SEQUENCE</scope>
</reference>
<dbReference type="PANTHER" id="PTHR14776:SF1">
    <property type="entry name" value="CADHERIN-LIKE AND PC-ESTERASE DOMAIN-CONTAINING PROTEIN 1"/>
    <property type="match status" value="1"/>
</dbReference>
<name>A0A8X6TK67_NEPPI</name>
<accession>A0A8X6TK67</accession>
<dbReference type="AlphaFoldDB" id="A0A8X6TK67"/>
<feature type="compositionally biased region" description="Basic residues" evidence="1">
    <location>
        <begin position="384"/>
        <end position="402"/>
    </location>
</feature>
<feature type="compositionally biased region" description="Low complexity" evidence="1">
    <location>
        <begin position="356"/>
        <end position="365"/>
    </location>
</feature>
<feature type="region of interest" description="Disordered" evidence="1">
    <location>
        <begin position="338"/>
        <end position="415"/>
    </location>
</feature>
<feature type="compositionally biased region" description="Basic and acidic residues" evidence="1">
    <location>
        <begin position="338"/>
        <end position="352"/>
    </location>
</feature>
<evidence type="ECO:0000313" key="2">
    <source>
        <dbReference type="EMBL" id="GFT19373.1"/>
    </source>
</evidence>
<gene>
    <name evidence="2" type="primary">AVEN_129719_1</name>
    <name evidence="2" type="ORF">NPIL_669691</name>
</gene>
<dbReference type="Proteomes" id="UP000887013">
    <property type="component" value="Unassembled WGS sequence"/>
</dbReference>
<evidence type="ECO:0000256" key="1">
    <source>
        <dbReference type="SAM" id="MobiDB-lite"/>
    </source>
</evidence>
<protein>
    <submittedName>
        <fullName evidence="2">Uncharacterized protein</fullName>
    </submittedName>
</protein>
<keyword evidence="3" id="KW-1185">Reference proteome</keyword>
<proteinExistence type="predicted"/>
<comment type="caution">
    <text evidence="2">The sequence shown here is derived from an EMBL/GenBank/DDBJ whole genome shotgun (WGS) entry which is preliminary data.</text>
</comment>
<organism evidence="2 3">
    <name type="scientific">Nephila pilipes</name>
    <name type="common">Giant wood spider</name>
    <name type="synonym">Nephila maculata</name>
    <dbReference type="NCBI Taxonomy" id="299642"/>
    <lineage>
        <taxon>Eukaryota</taxon>
        <taxon>Metazoa</taxon>
        <taxon>Ecdysozoa</taxon>
        <taxon>Arthropoda</taxon>
        <taxon>Chelicerata</taxon>
        <taxon>Arachnida</taxon>
        <taxon>Araneae</taxon>
        <taxon>Araneomorphae</taxon>
        <taxon>Entelegynae</taxon>
        <taxon>Araneoidea</taxon>
        <taxon>Nephilidae</taxon>
        <taxon>Nephila</taxon>
    </lineage>
</organism>
<dbReference type="PANTHER" id="PTHR14776">
    <property type="entry name" value="CADHERIN-LIKE AND PC-ESTERASE DOMAIN-CONTAINING PROTEIN 1"/>
    <property type="match status" value="1"/>
</dbReference>
<dbReference type="OrthoDB" id="6428007at2759"/>
<dbReference type="EMBL" id="BMAW01059075">
    <property type="protein sequence ID" value="GFT19373.1"/>
    <property type="molecule type" value="Genomic_DNA"/>
</dbReference>